<organism evidence="3 4">
    <name type="scientific">Rhodopseudomonas pentothenatexigens</name>
    <dbReference type="NCBI Taxonomy" id="999699"/>
    <lineage>
        <taxon>Bacteria</taxon>
        <taxon>Pseudomonadati</taxon>
        <taxon>Pseudomonadota</taxon>
        <taxon>Alphaproteobacteria</taxon>
        <taxon>Hyphomicrobiales</taxon>
        <taxon>Nitrobacteraceae</taxon>
        <taxon>Rhodopseudomonas</taxon>
    </lineage>
</organism>
<evidence type="ECO:0000256" key="1">
    <source>
        <dbReference type="SAM" id="MobiDB-lite"/>
    </source>
</evidence>
<proteinExistence type="predicted"/>
<sequence length="144" mass="16370">MTVAPHMLRRYIVDRASGRMPRSEWTYYAPEAAAWIRADERTARRHEHHRRVRIDGLAWCDVLGHRTVVADDAALQAYFLTITPDDWQRLAIDVSEHPTRCLREWRAAGALILATVDPETEASGGPLSDWPTSRGTGPRSLLTR</sequence>
<gene>
    <name evidence="2" type="ORF">BJ125_13017</name>
    <name evidence="3" type="ORF">SAMN05892882_13017</name>
</gene>
<feature type="region of interest" description="Disordered" evidence="1">
    <location>
        <begin position="119"/>
        <end position="144"/>
    </location>
</feature>
<protein>
    <submittedName>
        <fullName evidence="3">Uncharacterized protein</fullName>
    </submittedName>
</protein>
<dbReference type="RefSeq" id="WP_114360514.1">
    <property type="nucleotide sequence ID" value="NZ_QRDT01000030.1"/>
</dbReference>
<reference evidence="2 5" key="2">
    <citation type="submission" date="2018-07" db="EMBL/GenBank/DDBJ databases">
        <title>Genomic Encyclopedia of Archaeal and Bacterial Type Strains, Phase II (KMG-II): from individual species to whole genera.</title>
        <authorList>
            <person name="Goeker M."/>
        </authorList>
    </citation>
    <scope>NUCLEOTIDE SEQUENCE [LARGE SCALE GENOMIC DNA]</scope>
    <source>
        <strain evidence="2 5">JA575</strain>
    </source>
</reference>
<dbReference type="OrthoDB" id="8115202at2"/>
<evidence type="ECO:0000313" key="3">
    <source>
        <dbReference type="EMBL" id="SSW93112.1"/>
    </source>
</evidence>
<accession>A0A336JUG3</accession>
<name>A0A336JUG3_9BRAD</name>
<dbReference type="EMBL" id="UFQQ01000030">
    <property type="protein sequence ID" value="SSW93112.1"/>
    <property type="molecule type" value="Genomic_DNA"/>
</dbReference>
<evidence type="ECO:0000313" key="5">
    <source>
        <dbReference type="Proteomes" id="UP000256343"/>
    </source>
</evidence>
<dbReference type="Proteomes" id="UP000252631">
    <property type="component" value="Unassembled WGS sequence"/>
</dbReference>
<keyword evidence="5" id="KW-1185">Reference proteome</keyword>
<dbReference type="AlphaFoldDB" id="A0A336JUG3"/>
<dbReference type="EMBL" id="QRDT01000030">
    <property type="protein sequence ID" value="RED25784.1"/>
    <property type="molecule type" value="Genomic_DNA"/>
</dbReference>
<evidence type="ECO:0000313" key="2">
    <source>
        <dbReference type="EMBL" id="RED25784.1"/>
    </source>
</evidence>
<dbReference type="Proteomes" id="UP000256343">
    <property type="component" value="Unassembled WGS sequence"/>
</dbReference>
<reference evidence="3 4" key="1">
    <citation type="submission" date="2017-08" db="EMBL/GenBank/DDBJ databases">
        <authorList>
            <person name="de Groot N.N."/>
        </authorList>
    </citation>
    <scope>NUCLEOTIDE SEQUENCE [LARGE SCALE GENOMIC DNA]</scope>
    <source>
        <strain evidence="3 4">JA575</strain>
    </source>
</reference>
<evidence type="ECO:0000313" key="4">
    <source>
        <dbReference type="Proteomes" id="UP000252631"/>
    </source>
</evidence>